<evidence type="ECO:0000256" key="2">
    <source>
        <dbReference type="SAM" id="Phobius"/>
    </source>
</evidence>
<name>A0A8H7TCR4_9HELO</name>
<protein>
    <submittedName>
        <fullName evidence="3">Uncharacterized protein</fullName>
    </submittedName>
</protein>
<feature type="transmembrane region" description="Helical" evidence="2">
    <location>
        <begin position="6"/>
        <end position="28"/>
    </location>
</feature>
<evidence type="ECO:0000313" key="4">
    <source>
        <dbReference type="Proteomes" id="UP000664132"/>
    </source>
</evidence>
<keyword evidence="2" id="KW-1133">Transmembrane helix</keyword>
<feature type="region of interest" description="Disordered" evidence="1">
    <location>
        <begin position="53"/>
        <end position="96"/>
    </location>
</feature>
<dbReference type="EMBL" id="JAFJYH010000165">
    <property type="protein sequence ID" value="KAG4417076.1"/>
    <property type="molecule type" value="Genomic_DNA"/>
</dbReference>
<proteinExistence type="predicted"/>
<keyword evidence="4" id="KW-1185">Reference proteome</keyword>
<dbReference type="Proteomes" id="UP000664132">
    <property type="component" value="Unassembled WGS sequence"/>
</dbReference>
<accession>A0A8H7TCR4</accession>
<comment type="caution">
    <text evidence="3">The sequence shown here is derived from an EMBL/GenBank/DDBJ whole genome shotgun (WGS) entry which is preliminary data.</text>
</comment>
<dbReference type="AlphaFoldDB" id="A0A8H7TCR4"/>
<evidence type="ECO:0000313" key="3">
    <source>
        <dbReference type="EMBL" id="KAG4417076.1"/>
    </source>
</evidence>
<gene>
    <name evidence="3" type="ORF">IFR04_009782</name>
</gene>
<organism evidence="3 4">
    <name type="scientific">Cadophora malorum</name>
    <dbReference type="NCBI Taxonomy" id="108018"/>
    <lineage>
        <taxon>Eukaryota</taxon>
        <taxon>Fungi</taxon>
        <taxon>Dikarya</taxon>
        <taxon>Ascomycota</taxon>
        <taxon>Pezizomycotina</taxon>
        <taxon>Leotiomycetes</taxon>
        <taxon>Helotiales</taxon>
        <taxon>Ploettnerulaceae</taxon>
        <taxon>Cadophora</taxon>
    </lineage>
</organism>
<dbReference type="OrthoDB" id="4136235at2759"/>
<reference evidence="3" key="1">
    <citation type="submission" date="2021-02" db="EMBL/GenBank/DDBJ databases">
        <title>Genome sequence Cadophora malorum strain M34.</title>
        <authorList>
            <person name="Stefanovic E."/>
            <person name="Vu D."/>
            <person name="Scully C."/>
            <person name="Dijksterhuis J."/>
            <person name="Roader J."/>
            <person name="Houbraken J."/>
        </authorList>
    </citation>
    <scope>NUCLEOTIDE SEQUENCE</scope>
    <source>
        <strain evidence="3">M34</strain>
    </source>
</reference>
<keyword evidence="2" id="KW-0472">Membrane</keyword>
<keyword evidence="2" id="KW-0812">Transmembrane</keyword>
<sequence>MVNNAVVVPVAVLASIGVCMFIFMCWWFPRAWRRGDAADRAEYEEAKRRRELAEETAVGTGGETDVELGDFGGDGTAGRAAVPQRPVGYVPPVTPY</sequence>
<evidence type="ECO:0000256" key="1">
    <source>
        <dbReference type="SAM" id="MobiDB-lite"/>
    </source>
</evidence>